<dbReference type="CDD" id="cd11614">
    <property type="entry name" value="SAF_CpaB_FlgA_like"/>
    <property type="match status" value="1"/>
</dbReference>
<dbReference type="Pfam" id="PF16976">
    <property type="entry name" value="RcpC"/>
    <property type="match status" value="1"/>
</dbReference>
<protein>
    <submittedName>
        <fullName evidence="2">Flp pilus assembly protein CpaB</fullName>
    </submittedName>
</protein>
<organism evidence="2 3">
    <name type="scientific">Sneathiella chungangensis</name>
    <dbReference type="NCBI Taxonomy" id="1418234"/>
    <lineage>
        <taxon>Bacteria</taxon>
        <taxon>Pseudomonadati</taxon>
        <taxon>Pseudomonadota</taxon>
        <taxon>Alphaproteobacteria</taxon>
        <taxon>Sneathiellales</taxon>
        <taxon>Sneathiellaceae</taxon>
        <taxon>Sneathiella</taxon>
    </lineage>
</organism>
<dbReference type="InterPro" id="IPR017592">
    <property type="entry name" value="Pilus_assmbl_Flp-typ_CpaB"/>
</dbReference>
<reference evidence="2 3" key="1">
    <citation type="journal article" date="2014" name="Int. J. Syst. Evol. Microbiol.">
        <title>Sneathiella chungangensis sp. nov., isolated from a marine sand, and emended description of the genus Sneathiella.</title>
        <authorList>
            <person name="Siamphan C."/>
            <person name="Kim H."/>
            <person name="Lee J.S."/>
            <person name="Kim W."/>
        </authorList>
    </citation>
    <scope>NUCLEOTIDE SEQUENCE [LARGE SCALE GENOMIC DNA]</scope>
    <source>
        <strain evidence="2 3">KCTC 32476</strain>
    </source>
</reference>
<gene>
    <name evidence="2" type="primary">cpaB</name>
    <name evidence="2" type="ORF">GQF03_08905</name>
</gene>
<evidence type="ECO:0000313" key="2">
    <source>
        <dbReference type="EMBL" id="MZR22450.1"/>
    </source>
</evidence>
<dbReference type="NCBIfam" id="TIGR03177">
    <property type="entry name" value="pilus_cpaB"/>
    <property type="match status" value="1"/>
</dbReference>
<feature type="domain" description="Flp pilus assembly protein RcpC/CpaB" evidence="1">
    <location>
        <begin position="117"/>
        <end position="223"/>
    </location>
</feature>
<dbReference type="AlphaFoldDB" id="A0A845MG86"/>
<comment type="caution">
    <text evidence="2">The sequence shown here is derived from an EMBL/GenBank/DDBJ whole genome shotgun (WGS) entry which is preliminary data.</text>
</comment>
<dbReference type="Proteomes" id="UP000445696">
    <property type="component" value="Unassembled WGS sequence"/>
</dbReference>
<proteinExistence type="predicted"/>
<dbReference type="OrthoDB" id="8776995at2"/>
<keyword evidence="3" id="KW-1185">Reference proteome</keyword>
<name>A0A845MG86_9PROT</name>
<sequence length="283" mass="29608">MKSFIFILLSALFLGSAAYLGNMFLLRGEDGGSAVSAAAPAPKILALRLTTDAGAGDMLSKGMVEWRPLAEAGDPRHFLTDAMTALDKLEGAVLTRAVGKGQYLEATHILRPGEPGYFKALLGEGMRARPVEIGNLDKFAALRPGDRVDLTLTYRVPSQAPKAGETAVRTLLENARVIEVQGTGGPGDTGVKPARRSLVLALLPADVERVSLAEAIGDLSIALAGSGPEAKSGSSIQPVAFSASDLFPDLKPLPVPVVDDGARAVRIMRGGEITVQTLNDGRD</sequence>
<evidence type="ECO:0000259" key="1">
    <source>
        <dbReference type="Pfam" id="PF16976"/>
    </source>
</evidence>
<evidence type="ECO:0000313" key="3">
    <source>
        <dbReference type="Proteomes" id="UP000445696"/>
    </source>
</evidence>
<accession>A0A845MG86</accession>
<dbReference type="EMBL" id="WTVA01000003">
    <property type="protein sequence ID" value="MZR22450.1"/>
    <property type="molecule type" value="Genomic_DNA"/>
</dbReference>
<dbReference type="RefSeq" id="WP_161338888.1">
    <property type="nucleotide sequence ID" value="NZ_JBHSDG010000005.1"/>
</dbReference>
<dbReference type="InterPro" id="IPR031571">
    <property type="entry name" value="RcpC_dom"/>
</dbReference>